<dbReference type="AlphaFoldDB" id="A0A3B1DR20"/>
<dbReference type="InterPro" id="IPR050079">
    <property type="entry name" value="DEAD_box_RNA_helicase"/>
</dbReference>
<dbReference type="SMART" id="SM00490">
    <property type="entry name" value="HELICc"/>
    <property type="match status" value="1"/>
</dbReference>
<keyword evidence="2" id="KW-0378">Hydrolase</keyword>
<sequence>MSSQFSQFNLSSSMIDALSSLGYEQMTQIQFKSLPFILKNRDVIAQAKTGSGKTALFGIGVLNKLNVKRFRIQALIMCPTRELANQVASELRKIARFSHNIKILTLCGGVSYNTQMHSLSHQAHIVIGTPGRVLKHFQNDNIEYGYIETLVLDEADRMLDMGFSEDIENIISYIPKKRQTLLFSATFPENINTLSKNILINPETIEVKSTHEKSVIIQEFYEVENYNKLDIVQRIINNEEAKCIVIFCNTKIACDKLADDLYDIKILSLVLHSDLDQRERNETLIMFANKSYPILIATDVAARGIDIKDIDLVINYDLPFDNEVYIHRIGRTGRAGAKGKAVSLIANEEQLCELEKYLDDKIIKRYIDNLPDNKIFNIQSEFSTLFINGGKKNKIRAGDILGALTAGIGIHKDDIGKIDILDLCSFVGVKKSIKQKALDGLSNGRIKGKYFKVFPK</sequence>
<dbReference type="NCBIfam" id="NF008744">
    <property type="entry name" value="PRK11776.1"/>
    <property type="match status" value="1"/>
</dbReference>
<dbReference type="CDD" id="cd18787">
    <property type="entry name" value="SF2_C_DEAD"/>
    <property type="match status" value="1"/>
</dbReference>
<dbReference type="InterPro" id="IPR000629">
    <property type="entry name" value="RNA-helicase_DEAD-box_CS"/>
</dbReference>
<evidence type="ECO:0000259" key="5">
    <source>
        <dbReference type="PROSITE" id="PS51192"/>
    </source>
</evidence>
<evidence type="ECO:0000256" key="2">
    <source>
        <dbReference type="ARBA" id="ARBA00022801"/>
    </source>
</evidence>
<organism evidence="8">
    <name type="scientific">hydrothermal vent metagenome</name>
    <dbReference type="NCBI Taxonomy" id="652676"/>
    <lineage>
        <taxon>unclassified sequences</taxon>
        <taxon>metagenomes</taxon>
        <taxon>ecological metagenomes</taxon>
    </lineage>
</organism>
<dbReference type="PROSITE" id="PS00039">
    <property type="entry name" value="DEAD_ATP_HELICASE"/>
    <property type="match status" value="1"/>
</dbReference>
<dbReference type="InterPro" id="IPR014014">
    <property type="entry name" value="RNA_helicase_DEAD_Q_motif"/>
</dbReference>
<feature type="domain" description="Helicase ATP-binding" evidence="5">
    <location>
        <begin position="34"/>
        <end position="205"/>
    </location>
</feature>
<dbReference type="PROSITE" id="PS51192">
    <property type="entry name" value="HELICASE_ATP_BIND_1"/>
    <property type="match status" value="1"/>
</dbReference>
<dbReference type="InterPro" id="IPR011545">
    <property type="entry name" value="DEAD/DEAH_box_helicase_dom"/>
</dbReference>
<evidence type="ECO:0000259" key="6">
    <source>
        <dbReference type="PROSITE" id="PS51194"/>
    </source>
</evidence>
<feature type="domain" description="DEAD-box RNA helicase Q" evidence="7">
    <location>
        <begin position="3"/>
        <end position="31"/>
    </location>
</feature>
<dbReference type="Pfam" id="PF00270">
    <property type="entry name" value="DEAD"/>
    <property type="match status" value="1"/>
</dbReference>
<dbReference type="InterPro" id="IPR005580">
    <property type="entry name" value="DbpA/CsdA_RNA-bd_dom"/>
</dbReference>
<dbReference type="Gene3D" id="3.30.70.330">
    <property type="match status" value="1"/>
</dbReference>
<keyword evidence="4" id="KW-0067">ATP-binding</keyword>
<reference evidence="8" key="1">
    <citation type="submission" date="2018-10" db="EMBL/GenBank/DDBJ databases">
        <authorList>
            <person name="Aoki K."/>
        </authorList>
    </citation>
    <scope>NUCLEOTIDE SEQUENCE</scope>
</reference>
<proteinExistence type="predicted"/>
<evidence type="ECO:0000313" key="8">
    <source>
        <dbReference type="EMBL" id="VAY86307.1"/>
    </source>
</evidence>
<dbReference type="InterPro" id="IPR014001">
    <property type="entry name" value="Helicase_ATP-bd"/>
</dbReference>
<protein>
    <submittedName>
        <fullName evidence="8">ATP-dependent 23S rRNA helicase DbpA</fullName>
    </submittedName>
</protein>
<keyword evidence="3 8" id="KW-0347">Helicase</keyword>
<evidence type="ECO:0000256" key="3">
    <source>
        <dbReference type="ARBA" id="ARBA00022806"/>
    </source>
</evidence>
<keyword evidence="1" id="KW-0547">Nucleotide-binding</keyword>
<dbReference type="Pfam" id="PF03880">
    <property type="entry name" value="DbpA"/>
    <property type="match status" value="1"/>
</dbReference>
<dbReference type="InterPro" id="IPR027417">
    <property type="entry name" value="P-loop_NTPase"/>
</dbReference>
<dbReference type="PANTHER" id="PTHR47959:SF1">
    <property type="entry name" value="ATP-DEPENDENT RNA HELICASE DBPA"/>
    <property type="match status" value="1"/>
</dbReference>
<dbReference type="GO" id="GO:0005829">
    <property type="term" value="C:cytosol"/>
    <property type="evidence" value="ECO:0007669"/>
    <property type="project" value="TreeGrafter"/>
</dbReference>
<feature type="domain" description="Helicase C-terminal" evidence="6">
    <location>
        <begin position="230"/>
        <end position="378"/>
    </location>
</feature>
<evidence type="ECO:0000259" key="7">
    <source>
        <dbReference type="PROSITE" id="PS51195"/>
    </source>
</evidence>
<accession>A0A3B1DR20</accession>
<dbReference type="Gene3D" id="3.40.50.300">
    <property type="entry name" value="P-loop containing nucleotide triphosphate hydrolases"/>
    <property type="match status" value="2"/>
</dbReference>
<dbReference type="CDD" id="cd00268">
    <property type="entry name" value="DEADc"/>
    <property type="match status" value="1"/>
</dbReference>
<dbReference type="GO" id="GO:0003724">
    <property type="term" value="F:RNA helicase activity"/>
    <property type="evidence" value="ECO:0007669"/>
    <property type="project" value="InterPro"/>
</dbReference>
<dbReference type="GO" id="GO:0016787">
    <property type="term" value="F:hydrolase activity"/>
    <property type="evidence" value="ECO:0007669"/>
    <property type="project" value="UniProtKB-KW"/>
</dbReference>
<dbReference type="PROSITE" id="PS51195">
    <property type="entry name" value="Q_MOTIF"/>
    <property type="match status" value="1"/>
</dbReference>
<dbReference type="SMART" id="SM00487">
    <property type="entry name" value="DEXDc"/>
    <property type="match status" value="1"/>
</dbReference>
<dbReference type="GO" id="GO:0005524">
    <property type="term" value="F:ATP binding"/>
    <property type="evidence" value="ECO:0007669"/>
    <property type="project" value="UniProtKB-KW"/>
</dbReference>
<dbReference type="GO" id="GO:0003676">
    <property type="term" value="F:nucleic acid binding"/>
    <property type="evidence" value="ECO:0007669"/>
    <property type="project" value="InterPro"/>
</dbReference>
<evidence type="ECO:0000256" key="4">
    <source>
        <dbReference type="ARBA" id="ARBA00022840"/>
    </source>
</evidence>
<gene>
    <name evidence="8" type="ORF">MNB_ARC-1_589</name>
</gene>
<dbReference type="InterPro" id="IPR044742">
    <property type="entry name" value="DEAD/DEAH_RhlB"/>
</dbReference>
<dbReference type="EMBL" id="UOYO01000004">
    <property type="protein sequence ID" value="VAY86307.1"/>
    <property type="molecule type" value="Genomic_DNA"/>
</dbReference>
<dbReference type="Pfam" id="PF00271">
    <property type="entry name" value="Helicase_C"/>
    <property type="match status" value="1"/>
</dbReference>
<dbReference type="PROSITE" id="PS51194">
    <property type="entry name" value="HELICASE_CTER"/>
    <property type="match status" value="1"/>
</dbReference>
<dbReference type="SUPFAM" id="SSF52540">
    <property type="entry name" value="P-loop containing nucleoside triphosphate hydrolases"/>
    <property type="match status" value="1"/>
</dbReference>
<name>A0A3B1DR20_9ZZZZ</name>
<dbReference type="InterPro" id="IPR001650">
    <property type="entry name" value="Helicase_C-like"/>
</dbReference>
<dbReference type="InterPro" id="IPR012677">
    <property type="entry name" value="Nucleotide-bd_a/b_plait_sf"/>
</dbReference>
<evidence type="ECO:0000256" key="1">
    <source>
        <dbReference type="ARBA" id="ARBA00022741"/>
    </source>
</evidence>
<dbReference type="PANTHER" id="PTHR47959">
    <property type="entry name" value="ATP-DEPENDENT RNA HELICASE RHLE-RELATED"/>
    <property type="match status" value="1"/>
</dbReference>